<dbReference type="GO" id="GO:0005634">
    <property type="term" value="C:nucleus"/>
    <property type="evidence" value="ECO:0007669"/>
    <property type="project" value="UniProtKB-ARBA"/>
</dbReference>
<dbReference type="InterPro" id="IPR032343">
    <property type="entry name" value="MBD2/MBD3_p55-bd"/>
</dbReference>
<protein>
    <submittedName>
        <fullName evidence="3">Methyl-CpG-binding domain protein 2</fullName>
    </submittedName>
</protein>
<reference evidence="3" key="1">
    <citation type="submission" date="2018-04" db="EMBL/GenBank/DDBJ databases">
        <title>Transcriptome of Schizaphis graminum biotype I.</title>
        <authorList>
            <person name="Scully E.D."/>
            <person name="Geib S.M."/>
            <person name="Palmer N.A."/>
            <person name="Koch K."/>
            <person name="Bradshaw J."/>
            <person name="Heng-Moss T."/>
            <person name="Sarath G."/>
        </authorList>
    </citation>
    <scope>NUCLEOTIDE SEQUENCE</scope>
</reference>
<dbReference type="EMBL" id="GGMR01013844">
    <property type="protein sequence ID" value="MBY26463.1"/>
    <property type="molecule type" value="Transcribed_RNA"/>
</dbReference>
<proteinExistence type="predicted"/>
<organism evidence="3">
    <name type="scientific">Schizaphis graminum</name>
    <name type="common">Green bug aphid</name>
    <dbReference type="NCBI Taxonomy" id="13262"/>
    <lineage>
        <taxon>Eukaryota</taxon>
        <taxon>Metazoa</taxon>
        <taxon>Ecdysozoa</taxon>
        <taxon>Arthropoda</taxon>
        <taxon>Hexapoda</taxon>
        <taxon>Insecta</taxon>
        <taxon>Pterygota</taxon>
        <taxon>Neoptera</taxon>
        <taxon>Paraneoptera</taxon>
        <taxon>Hemiptera</taxon>
        <taxon>Sternorrhyncha</taxon>
        <taxon>Aphidomorpha</taxon>
        <taxon>Aphidoidea</taxon>
        <taxon>Aphididae</taxon>
        <taxon>Aphidini</taxon>
        <taxon>Schizaphis</taxon>
    </lineage>
</organism>
<evidence type="ECO:0000259" key="1">
    <source>
        <dbReference type="Pfam" id="PF14048"/>
    </source>
</evidence>
<evidence type="ECO:0000313" key="3">
    <source>
        <dbReference type="EMBL" id="MBY26463.1"/>
    </source>
</evidence>
<dbReference type="InterPro" id="IPR025884">
    <property type="entry name" value="MeCpG-bd_2/3_C_dom"/>
</dbReference>
<dbReference type="Pfam" id="PF14048">
    <property type="entry name" value="MBD_C"/>
    <property type="match status" value="1"/>
</dbReference>
<dbReference type="Pfam" id="PF16564">
    <property type="entry name" value="MBDa"/>
    <property type="match status" value="1"/>
</dbReference>
<feature type="domain" description="Methyl-CpG binding protein 2/3 C-terminal" evidence="1">
    <location>
        <begin position="118"/>
        <end position="197"/>
    </location>
</feature>
<sequence length="292" mass="33791">MPRLKKRSLETKARISRMKRAEKRREQILILKTQAEEMEILCRGIRSEGALVPPIRQTASIFKQPVTVHKNQEGKVKADFKHGRQEKPRQVFWEKRLEGIRASEKDGYELGTRWTGLLRPAGPHVSDDTLLQSVATALHVCAMPVTGQPPMRSHYDKEIVYRIPDQPLVQEVSVTVEDIKSQEERVIAARKRLQEIMISVRSKNTNLPINNIAYDYKPAFLCTKLHAPLRFKYPISLRESNIVLQLYKLFHYRLTNHSNPLIYALNSANIPGNPPIRLKRNCRCRDLLTIYI</sequence>
<gene>
    <name evidence="3" type="primary">Mbd2</name>
    <name evidence="3" type="ORF">g.64511</name>
</gene>
<feature type="domain" description="Methyl-CpG-binding" evidence="2">
    <location>
        <begin position="36"/>
        <end position="102"/>
    </location>
</feature>
<dbReference type="AlphaFoldDB" id="A0A2S2PAH8"/>
<evidence type="ECO:0000259" key="2">
    <source>
        <dbReference type="Pfam" id="PF16564"/>
    </source>
</evidence>
<accession>A0A2S2PAH8</accession>
<name>A0A2S2PAH8_SCHGA</name>